<dbReference type="AlphaFoldDB" id="A0A081N9S6"/>
<proteinExistence type="predicted"/>
<organism evidence="2 3">
    <name type="scientific">Endozoicomonas montiporae</name>
    <dbReference type="NCBI Taxonomy" id="1027273"/>
    <lineage>
        <taxon>Bacteria</taxon>
        <taxon>Pseudomonadati</taxon>
        <taxon>Pseudomonadota</taxon>
        <taxon>Gammaproteobacteria</taxon>
        <taxon>Oceanospirillales</taxon>
        <taxon>Endozoicomonadaceae</taxon>
        <taxon>Endozoicomonas</taxon>
    </lineage>
</organism>
<feature type="region of interest" description="Disordered" evidence="1">
    <location>
        <begin position="179"/>
        <end position="254"/>
    </location>
</feature>
<gene>
    <name evidence="2" type="ORF">GZ77_00415</name>
</gene>
<evidence type="ECO:0000313" key="3">
    <source>
        <dbReference type="Proteomes" id="UP000028006"/>
    </source>
</evidence>
<comment type="caution">
    <text evidence="2">The sequence shown here is derived from an EMBL/GenBank/DDBJ whole genome shotgun (WGS) entry which is preliminary data.</text>
</comment>
<name>A0A081N9S6_9GAMM</name>
<feature type="compositionally biased region" description="Basic and acidic residues" evidence="1">
    <location>
        <begin position="40"/>
        <end position="51"/>
    </location>
</feature>
<evidence type="ECO:0000313" key="2">
    <source>
        <dbReference type="EMBL" id="KEQ15199.1"/>
    </source>
</evidence>
<accession>A0A081N9S6</accession>
<sequence length="356" mass="39466">MENLSFGEYDTAGLEQGALELHDEAVSLVNRRKAELKTAKKDLSKQEDAVKSRKNILKNSASLQRSIARGAESKLSPLGNSSGDLKLHLENLNSAKRRMVNQRSDAKKLLKSIPEKERKHGFTLTDEKRSLAKATQKAKQKIGQLDHKIKQTKVELKSALASEKQKALQEKQEKLLKKQEQLQAEREKLQTDSDQNTAPAKWSSGKTKKAPLPPVDTKPAKKRQAPLPPGFQSVNAPATPPQVASPADSGFDPLDSIDQLLEFDLEETTNPNFTDSDIDTVKQGVENTIKNPSVDNRTLENFLDDFVEALNYEYDQQGTPAHHDWAPLLSGFEQGLRALENGQTGTQALYQALQNG</sequence>
<reference evidence="2 3" key="1">
    <citation type="submission" date="2014-06" db="EMBL/GenBank/DDBJ databases">
        <title>Whole Genome Sequences of Three Symbiotic Endozoicomonas Bacteria.</title>
        <authorList>
            <person name="Neave M.J."/>
            <person name="Apprill A."/>
            <person name="Voolstra C.R."/>
        </authorList>
    </citation>
    <scope>NUCLEOTIDE SEQUENCE [LARGE SCALE GENOMIC DNA]</scope>
    <source>
        <strain evidence="2 3">LMG 24815</strain>
    </source>
</reference>
<keyword evidence="3" id="KW-1185">Reference proteome</keyword>
<evidence type="ECO:0000256" key="1">
    <source>
        <dbReference type="SAM" id="MobiDB-lite"/>
    </source>
</evidence>
<protein>
    <submittedName>
        <fullName evidence="2">Uncharacterized protein</fullName>
    </submittedName>
</protein>
<dbReference type="EMBL" id="JOKG01000001">
    <property type="protein sequence ID" value="KEQ15199.1"/>
    <property type="molecule type" value="Genomic_DNA"/>
</dbReference>
<feature type="region of interest" description="Disordered" evidence="1">
    <location>
        <begin position="40"/>
        <end position="62"/>
    </location>
</feature>
<feature type="compositionally biased region" description="Basic and acidic residues" evidence="1">
    <location>
        <begin position="179"/>
        <end position="191"/>
    </location>
</feature>
<dbReference type="RefSeq" id="WP_034872351.1">
    <property type="nucleotide sequence ID" value="NZ_JOKG01000001.1"/>
</dbReference>
<dbReference type="Proteomes" id="UP000028006">
    <property type="component" value="Unassembled WGS sequence"/>
</dbReference>